<accession>A0A553PFG3</accession>
<dbReference type="GO" id="GO:0006357">
    <property type="term" value="P:regulation of transcription by RNA polymerase II"/>
    <property type="evidence" value="ECO:0007669"/>
    <property type="project" value="TreeGrafter"/>
</dbReference>
<gene>
    <name evidence="7" type="ORF">TCAL_00030</name>
</gene>
<organism evidence="7 8">
    <name type="scientific">Tigriopus californicus</name>
    <name type="common">Marine copepod</name>
    <dbReference type="NCBI Taxonomy" id="6832"/>
    <lineage>
        <taxon>Eukaryota</taxon>
        <taxon>Metazoa</taxon>
        <taxon>Ecdysozoa</taxon>
        <taxon>Arthropoda</taxon>
        <taxon>Crustacea</taxon>
        <taxon>Multicrustacea</taxon>
        <taxon>Hexanauplia</taxon>
        <taxon>Copepoda</taxon>
        <taxon>Harpacticoida</taxon>
        <taxon>Harpacticidae</taxon>
        <taxon>Tigriopus</taxon>
    </lineage>
</organism>
<dbReference type="GO" id="GO:0008270">
    <property type="term" value="F:zinc ion binding"/>
    <property type="evidence" value="ECO:0007669"/>
    <property type="project" value="UniProtKB-KW"/>
</dbReference>
<feature type="region of interest" description="Disordered" evidence="5">
    <location>
        <begin position="1"/>
        <end position="47"/>
    </location>
</feature>
<evidence type="ECO:0000256" key="5">
    <source>
        <dbReference type="SAM" id="MobiDB-lite"/>
    </source>
</evidence>
<feature type="compositionally biased region" description="Low complexity" evidence="5">
    <location>
        <begin position="7"/>
        <end position="23"/>
    </location>
</feature>
<feature type="domain" description="PHD-type" evidence="6">
    <location>
        <begin position="489"/>
        <end position="602"/>
    </location>
</feature>
<evidence type="ECO:0000259" key="6">
    <source>
        <dbReference type="PROSITE" id="PS51805"/>
    </source>
</evidence>
<evidence type="ECO:0000256" key="4">
    <source>
        <dbReference type="ARBA" id="ARBA00022833"/>
    </source>
</evidence>
<feature type="region of interest" description="Disordered" evidence="5">
    <location>
        <begin position="399"/>
        <end position="423"/>
    </location>
</feature>
<comment type="caution">
    <text evidence="7">The sequence shown here is derived from an EMBL/GenBank/DDBJ whole genome shotgun (WGS) entry which is preliminary data.</text>
</comment>
<feature type="compositionally biased region" description="Polar residues" evidence="5">
    <location>
        <begin position="323"/>
        <end position="337"/>
    </location>
</feature>
<proteinExistence type="predicted"/>
<dbReference type="OMA" id="DECWIHE"/>
<keyword evidence="8" id="KW-1185">Reference proteome</keyword>
<evidence type="ECO:0000256" key="2">
    <source>
        <dbReference type="ARBA" id="ARBA00022723"/>
    </source>
</evidence>
<evidence type="ECO:0000313" key="8">
    <source>
        <dbReference type="Proteomes" id="UP000318571"/>
    </source>
</evidence>
<feature type="compositionally biased region" description="Polar residues" evidence="5">
    <location>
        <begin position="99"/>
        <end position="110"/>
    </location>
</feature>
<dbReference type="Gene3D" id="3.30.40.10">
    <property type="entry name" value="Zinc/RING finger domain, C3HC4 (zinc finger)"/>
    <property type="match status" value="1"/>
</dbReference>
<reference evidence="7 8" key="1">
    <citation type="journal article" date="2018" name="Nat. Ecol. Evol.">
        <title>Genomic signatures of mitonuclear coevolution across populations of Tigriopus californicus.</title>
        <authorList>
            <person name="Barreto F.S."/>
            <person name="Watson E.T."/>
            <person name="Lima T.G."/>
            <person name="Willett C.S."/>
            <person name="Edmands S."/>
            <person name="Li W."/>
            <person name="Burton R.S."/>
        </authorList>
    </citation>
    <scope>NUCLEOTIDE SEQUENCE [LARGE SCALE GENOMIC DNA]</scope>
    <source>
        <strain evidence="7 8">San Diego</strain>
    </source>
</reference>
<dbReference type="Pfam" id="PF13771">
    <property type="entry name" value="zf-HC5HC2H"/>
    <property type="match status" value="1"/>
</dbReference>
<dbReference type="EMBL" id="VCGU01000004">
    <property type="protein sequence ID" value="TRY76409.1"/>
    <property type="molecule type" value="Genomic_DNA"/>
</dbReference>
<evidence type="ECO:0000256" key="1">
    <source>
        <dbReference type="ARBA" id="ARBA00022553"/>
    </source>
</evidence>
<keyword evidence="2" id="KW-0479">Metal-binding</keyword>
<dbReference type="InterPro" id="IPR013083">
    <property type="entry name" value="Znf_RING/FYVE/PHD"/>
</dbReference>
<feature type="compositionally biased region" description="Polar residues" evidence="5">
    <location>
        <begin position="176"/>
        <end position="197"/>
    </location>
</feature>
<keyword evidence="1" id="KW-0597">Phosphoprotein</keyword>
<name>A0A553PFG3_TIGCA</name>
<dbReference type="InterPro" id="IPR052440">
    <property type="entry name" value="Trans_Reg/Chrom_Remod"/>
</dbReference>
<feature type="compositionally biased region" description="Basic residues" evidence="5">
    <location>
        <begin position="342"/>
        <end position="354"/>
    </location>
</feature>
<keyword evidence="4" id="KW-0862">Zinc</keyword>
<feature type="region of interest" description="Disordered" evidence="5">
    <location>
        <begin position="162"/>
        <end position="364"/>
    </location>
</feature>
<evidence type="ECO:0000313" key="7">
    <source>
        <dbReference type="EMBL" id="TRY76409.1"/>
    </source>
</evidence>
<protein>
    <recommendedName>
        <fullName evidence="6">PHD-type domain-containing protein</fullName>
    </recommendedName>
</protein>
<dbReference type="AlphaFoldDB" id="A0A553PFG3"/>
<dbReference type="InterPro" id="IPR034732">
    <property type="entry name" value="EPHD"/>
</dbReference>
<feature type="compositionally biased region" description="Low complexity" evidence="5">
    <location>
        <begin position="257"/>
        <end position="272"/>
    </location>
</feature>
<feature type="region of interest" description="Disordered" evidence="5">
    <location>
        <begin position="74"/>
        <end position="110"/>
    </location>
</feature>
<evidence type="ECO:0000256" key="3">
    <source>
        <dbReference type="ARBA" id="ARBA00022771"/>
    </source>
</evidence>
<dbReference type="PROSITE" id="PS51805">
    <property type="entry name" value="EPHD"/>
    <property type="match status" value="1"/>
</dbReference>
<keyword evidence="3" id="KW-0863">Zinc-finger</keyword>
<dbReference type="PANTHER" id="PTHR14955">
    <property type="entry name" value="RETINOIC ACID INDUCED 1/TRANSCRIPTION FACTOR 20"/>
    <property type="match status" value="1"/>
</dbReference>
<dbReference type="GO" id="GO:0005634">
    <property type="term" value="C:nucleus"/>
    <property type="evidence" value="ECO:0007669"/>
    <property type="project" value="TreeGrafter"/>
</dbReference>
<feature type="compositionally biased region" description="Low complexity" evidence="5">
    <location>
        <begin position="234"/>
        <end position="248"/>
    </location>
</feature>
<feature type="compositionally biased region" description="Basic residues" evidence="5">
    <location>
        <begin position="199"/>
        <end position="210"/>
    </location>
</feature>
<sequence>SRQRGPAGSSSASSVSAPSSTSARHTLPALDDPGILQTSSIHRAPAPALKPDLRGQFFLHDEVLDYPLSTPVHAPASRLHPSPLTHRRKQAKPHKVDENSQVAGTSIVTQKGRSFEAPPYSAIQGYLSDAVMSGDSDDSCILVIDTGMASPSHNNDEVTVIEPQAARQPDPEAPAQDSQVATVEAQTDSTATEQNKSGPKGKRLTKRKKSQSQDGPPNGSDGEPSQPAKKKPKVTTPKMSKPKVTPAKSSEKKKPSTSKSESPEKSSTSQSKGEASVKSPTKRRNSVTQKFEQVEDALEAMFAGLEDDAPRSTPLVKPKKVESSTQPVNGDGSTNEDLSQKSKAKTAKAKKPPPPKKDKDKKVLYKQTQQEQLLTQFNGPFVHVGGDLQKPEWSNVINSPIDSLNRPGSKKPGLNEAEHRKKVQGLTHSSTLSGNYDAKNTDHSWVCVFCKKPSHFQHMGDLFGPYFVPGETVSAYYKQLQSSSGKAESAASKFIIGGDSGSPKKKKKRKLSESSKEQVEVWFHEDCFCWLPEISLIGNRLVGLETAISGAESSTCRRCHKSGSTMTCIRSGCREVIHFPCAQQADWHLDQFNFEATCLKHIS</sequence>
<dbReference type="STRING" id="6832.A0A553PFG3"/>
<dbReference type="PANTHER" id="PTHR14955:SF4">
    <property type="entry name" value="PHD-TYPE DOMAIN-CONTAINING PROTEIN"/>
    <property type="match status" value="1"/>
</dbReference>
<dbReference type="Proteomes" id="UP000318571">
    <property type="component" value="Chromosome 5"/>
</dbReference>
<feature type="non-terminal residue" evidence="7">
    <location>
        <position position="1"/>
    </location>
</feature>